<dbReference type="EMBL" id="JAVHNR010000004">
    <property type="protein sequence ID" value="KAK6345455.1"/>
    <property type="molecule type" value="Genomic_DNA"/>
</dbReference>
<keyword evidence="3" id="KW-1185">Reference proteome</keyword>
<sequence length="53" mass="5753">MRGPPHCTEATYFLPTQLDPVELRNPATVRANAEESSQKVGSSPGSPCKGRQR</sequence>
<evidence type="ECO:0000313" key="3">
    <source>
        <dbReference type="Proteomes" id="UP001313282"/>
    </source>
</evidence>
<proteinExistence type="predicted"/>
<comment type="caution">
    <text evidence="2">The sequence shown here is derived from an EMBL/GenBank/DDBJ whole genome shotgun (WGS) entry which is preliminary data.</text>
</comment>
<dbReference type="Proteomes" id="UP001313282">
    <property type="component" value="Unassembled WGS sequence"/>
</dbReference>
<dbReference type="AlphaFoldDB" id="A0AAN8MRE8"/>
<feature type="region of interest" description="Disordered" evidence="1">
    <location>
        <begin position="29"/>
        <end position="53"/>
    </location>
</feature>
<name>A0AAN8MRE8_9PEZI</name>
<accession>A0AAN8MRE8</accession>
<evidence type="ECO:0000256" key="1">
    <source>
        <dbReference type="SAM" id="MobiDB-lite"/>
    </source>
</evidence>
<gene>
    <name evidence="2" type="ORF">TWF718_007371</name>
</gene>
<evidence type="ECO:0000313" key="2">
    <source>
        <dbReference type="EMBL" id="KAK6345455.1"/>
    </source>
</evidence>
<protein>
    <submittedName>
        <fullName evidence="2">Uncharacterized protein</fullName>
    </submittedName>
</protein>
<organism evidence="2 3">
    <name type="scientific">Orbilia javanica</name>
    <dbReference type="NCBI Taxonomy" id="47235"/>
    <lineage>
        <taxon>Eukaryota</taxon>
        <taxon>Fungi</taxon>
        <taxon>Dikarya</taxon>
        <taxon>Ascomycota</taxon>
        <taxon>Pezizomycotina</taxon>
        <taxon>Orbiliomycetes</taxon>
        <taxon>Orbiliales</taxon>
        <taxon>Orbiliaceae</taxon>
        <taxon>Orbilia</taxon>
    </lineage>
</organism>
<reference evidence="2 3" key="1">
    <citation type="submission" date="2019-10" db="EMBL/GenBank/DDBJ databases">
        <authorList>
            <person name="Palmer J.M."/>
        </authorList>
    </citation>
    <scope>NUCLEOTIDE SEQUENCE [LARGE SCALE GENOMIC DNA]</scope>
    <source>
        <strain evidence="2 3">TWF718</strain>
    </source>
</reference>